<dbReference type="InterPro" id="IPR027417">
    <property type="entry name" value="P-loop_NTPase"/>
</dbReference>
<dbReference type="EMBL" id="CP027860">
    <property type="protein sequence ID" value="AVP99914.1"/>
    <property type="molecule type" value="Genomic_DNA"/>
</dbReference>
<dbReference type="Proteomes" id="UP000241074">
    <property type="component" value="Chromosome"/>
</dbReference>
<dbReference type="GO" id="GO:0015697">
    <property type="term" value="P:quaternary ammonium group transport"/>
    <property type="evidence" value="ECO:0007669"/>
    <property type="project" value="UniProtKB-ARBA"/>
</dbReference>
<protein>
    <submittedName>
        <fullName evidence="5">Sulfate ABC transporter ATP-binding protein</fullName>
    </submittedName>
</protein>
<dbReference type="InterPro" id="IPR003439">
    <property type="entry name" value="ABC_transporter-like_ATP-bd"/>
</dbReference>
<evidence type="ECO:0000259" key="4">
    <source>
        <dbReference type="PROSITE" id="PS50893"/>
    </source>
</evidence>
<dbReference type="GO" id="GO:0005524">
    <property type="term" value="F:ATP binding"/>
    <property type="evidence" value="ECO:0007669"/>
    <property type="project" value="UniProtKB-KW"/>
</dbReference>
<evidence type="ECO:0000256" key="3">
    <source>
        <dbReference type="ARBA" id="ARBA00022840"/>
    </source>
</evidence>
<dbReference type="AlphaFoldDB" id="A0A2P1PYL6"/>
<dbReference type="PANTHER" id="PTHR42781">
    <property type="entry name" value="SPERMIDINE/PUTRESCINE IMPORT ATP-BINDING PROTEIN POTA"/>
    <property type="match status" value="1"/>
</dbReference>
<dbReference type="InterPro" id="IPR050093">
    <property type="entry name" value="ABC_SmlMolc_Importer"/>
</dbReference>
<proteinExistence type="predicted"/>
<reference evidence="5 6" key="1">
    <citation type="submission" date="2018-03" db="EMBL/GenBank/DDBJ databases">
        <title>Ahniella affigens gen. nov., sp. nov., a gammaproteobacterium isolated from sandy soil near a stream.</title>
        <authorList>
            <person name="Ko Y."/>
            <person name="Kim J.-H."/>
        </authorList>
    </citation>
    <scope>NUCLEOTIDE SEQUENCE [LARGE SCALE GENOMIC DNA]</scope>
    <source>
        <strain evidence="5 6">D13</strain>
    </source>
</reference>
<dbReference type="SUPFAM" id="SSF50331">
    <property type="entry name" value="MOP-like"/>
    <property type="match status" value="1"/>
</dbReference>
<dbReference type="GO" id="GO:0016887">
    <property type="term" value="F:ATP hydrolysis activity"/>
    <property type="evidence" value="ECO:0007669"/>
    <property type="project" value="InterPro"/>
</dbReference>
<dbReference type="Pfam" id="PF00005">
    <property type="entry name" value="ABC_tran"/>
    <property type="match status" value="1"/>
</dbReference>
<organism evidence="5 6">
    <name type="scientific">Ahniella affigens</name>
    <dbReference type="NCBI Taxonomy" id="2021234"/>
    <lineage>
        <taxon>Bacteria</taxon>
        <taxon>Pseudomonadati</taxon>
        <taxon>Pseudomonadota</taxon>
        <taxon>Gammaproteobacteria</taxon>
        <taxon>Lysobacterales</taxon>
        <taxon>Rhodanobacteraceae</taxon>
        <taxon>Ahniella</taxon>
    </lineage>
</organism>
<dbReference type="InterPro" id="IPR017871">
    <property type="entry name" value="ABC_transporter-like_CS"/>
</dbReference>
<evidence type="ECO:0000256" key="2">
    <source>
        <dbReference type="ARBA" id="ARBA00022741"/>
    </source>
</evidence>
<dbReference type="InterPro" id="IPR008995">
    <property type="entry name" value="Mo/tungstate-bd_C_term_dom"/>
</dbReference>
<evidence type="ECO:0000256" key="1">
    <source>
        <dbReference type="ARBA" id="ARBA00022448"/>
    </source>
</evidence>
<accession>A0A2P1PYL6</accession>
<dbReference type="InterPro" id="IPR003593">
    <property type="entry name" value="AAA+_ATPase"/>
</dbReference>
<dbReference type="SMART" id="SM00382">
    <property type="entry name" value="AAA"/>
    <property type="match status" value="1"/>
</dbReference>
<feature type="domain" description="ABC transporter" evidence="4">
    <location>
        <begin position="3"/>
        <end position="237"/>
    </location>
</feature>
<dbReference type="SUPFAM" id="SSF52540">
    <property type="entry name" value="P-loop containing nucleoside triphosphate hydrolases"/>
    <property type="match status" value="1"/>
</dbReference>
<keyword evidence="3 5" id="KW-0067">ATP-binding</keyword>
<dbReference type="FunFam" id="3.40.50.300:FF:000425">
    <property type="entry name" value="Probable ABC transporter, ATP-binding subunit"/>
    <property type="match status" value="1"/>
</dbReference>
<dbReference type="RefSeq" id="WP_106893833.1">
    <property type="nucleotide sequence ID" value="NZ_CP027860.1"/>
</dbReference>
<evidence type="ECO:0000313" key="5">
    <source>
        <dbReference type="EMBL" id="AVP99914.1"/>
    </source>
</evidence>
<name>A0A2P1PYL6_9GAMM</name>
<keyword evidence="1" id="KW-0813">Transport</keyword>
<evidence type="ECO:0000313" key="6">
    <source>
        <dbReference type="Proteomes" id="UP000241074"/>
    </source>
</evidence>
<dbReference type="OrthoDB" id="9802264at2"/>
<dbReference type="PROSITE" id="PS50893">
    <property type="entry name" value="ABC_TRANSPORTER_2"/>
    <property type="match status" value="1"/>
</dbReference>
<keyword evidence="6" id="KW-1185">Reference proteome</keyword>
<reference evidence="5 6" key="2">
    <citation type="submission" date="2018-03" db="EMBL/GenBank/DDBJ databases">
        <authorList>
            <person name="Keele B.F."/>
        </authorList>
    </citation>
    <scope>NUCLEOTIDE SEQUENCE [LARGE SCALE GENOMIC DNA]</scope>
    <source>
        <strain evidence="5 6">D13</strain>
    </source>
</reference>
<keyword evidence="2" id="KW-0547">Nucleotide-binding</keyword>
<dbReference type="PANTHER" id="PTHR42781:SF4">
    <property type="entry name" value="SPERMIDINE_PUTRESCINE IMPORT ATP-BINDING PROTEIN POTA"/>
    <property type="match status" value="1"/>
</dbReference>
<gene>
    <name evidence="5" type="ORF">C7S18_23265</name>
</gene>
<dbReference type="PROSITE" id="PS00211">
    <property type="entry name" value="ABC_TRANSPORTER_1"/>
    <property type="match status" value="1"/>
</dbReference>
<dbReference type="Gene3D" id="3.40.50.300">
    <property type="entry name" value="P-loop containing nucleotide triphosphate hydrolases"/>
    <property type="match status" value="1"/>
</dbReference>
<dbReference type="KEGG" id="xba:C7S18_23265"/>
<sequence>MQLTLTGIDKHFGQFHAVRHLDLSVQSGELLALLGPSGSGKSTLLRLIAGLAVPDRGSIHFGDRDASTLSLAARRVGFVFQHYALFPHLDAFENIAFGLRAKPRSERPSEADLRKRVEHLLGLVQLKTHAHHLPAQLSGGQRQRIALARALAIEPSVLLLDEPFGALDARVRVDLRRELRRIHDDTGITTLFVTHDQDEAMELADRVVIMDHGRIEQVGTPEALHRDPRSRFVYEFLGPSNRLAGRIHGQAFTSGWLLQPLPVRTANQGPAELLFRPSDLVPTDAAHLEAEVLHARALPGRHTVQARLSAEAGEIEVQWPLDQALPAIGSRVGLALRQYQAFPV</sequence>